<dbReference type="PANTHER" id="PTHR24089">
    <property type="entry name" value="SOLUTE CARRIER FAMILY 25"/>
    <property type="match status" value="1"/>
</dbReference>
<evidence type="ECO:0000256" key="2">
    <source>
        <dbReference type="ARBA" id="ARBA00022448"/>
    </source>
</evidence>
<evidence type="ECO:0000256" key="7">
    <source>
        <dbReference type="RuleBase" id="RU000488"/>
    </source>
</evidence>
<dbReference type="InterPro" id="IPR018108">
    <property type="entry name" value="MCP_transmembrane"/>
</dbReference>
<evidence type="ECO:0000256" key="5">
    <source>
        <dbReference type="ARBA" id="ARBA00023136"/>
    </source>
</evidence>
<feature type="repeat" description="Solcar" evidence="6">
    <location>
        <begin position="159"/>
        <end position="251"/>
    </location>
</feature>
<dbReference type="InterPro" id="IPR023395">
    <property type="entry name" value="MCP_dom_sf"/>
</dbReference>
<dbReference type="PRINTS" id="PR00926">
    <property type="entry name" value="MITOCARRIER"/>
</dbReference>
<evidence type="ECO:0000256" key="3">
    <source>
        <dbReference type="ARBA" id="ARBA00022692"/>
    </source>
</evidence>
<comment type="similarity">
    <text evidence="7">Belongs to the mitochondrial carrier (TC 2.A.29) family.</text>
</comment>
<evidence type="ECO:0000256" key="6">
    <source>
        <dbReference type="PROSITE-ProRule" id="PRU00282"/>
    </source>
</evidence>
<protein>
    <recommendedName>
        <fullName evidence="11">Mitochondrial carrier protein</fullName>
    </recommendedName>
</protein>
<evidence type="ECO:0000313" key="10">
    <source>
        <dbReference type="EMBL" id="CAE4620836.1"/>
    </source>
</evidence>
<dbReference type="GO" id="GO:0016020">
    <property type="term" value="C:membrane"/>
    <property type="evidence" value="ECO:0007669"/>
    <property type="project" value="UniProtKB-SubCell"/>
</dbReference>
<keyword evidence="4" id="KW-0677">Repeat</keyword>
<gene>
    <name evidence="9" type="ORF">DBRI00130_LOCUS22049</name>
    <name evidence="10" type="ORF">DBRI00130_LOCUS22051</name>
</gene>
<keyword evidence="2 7" id="KW-0813">Transport</keyword>
<dbReference type="GO" id="GO:0055085">
    <property type="term" value="P:transmembrane transport"/>
    <property type="evidence" value="ECO:0007669"/>
    <property type="project" value="InterPro"/>
</dbReference>
<feature type="repeat" description="Solcar" evidence="6">
    <location>
        <begin position="26"/>
        <end position="112"/>
    </location>
</feature>
<organism evidence="9">
    <name type="scientific">Ditylum brightwellii</name>
    <dbReference type="NCBI Taxonomy" id="49249"/>
    <lineage>
        <taxon>Eukaryota</taxon>
        <taxon>Sar</taxon>
        <taxon>Stramenopiles</taxon>
        <taxon>Ochrophyta</taxon>
        <taxon>Bacillariophyta</taxon>
        <taxon>Mediophyceae</taxon>
        <taxon>Lithodesmiophycidae</taxon>
        <taxon>Lithodesmiales</taxon>
        <taxon>Lithodesmiaceae</taxon>
        <taxon>Ditylum</taxon>
    </lineage>
</organism>
<accession>A0A6V2HRU9</accession>
<dbReference type="EMBL" id="HBNS01028043">
    <property type="protein sequence ID" value="CAE4620836.1"/>
    <property type="molecule type" value="Transcribed_RNA"/>
</dbReference>
<dbReference type="EMBL" id="HBNS01028041">
    <property type="protein sequence ID" value="CAE4620834.1"/>
    <property type="molecule type" value="Transcribed_RNA"/>
</dbReference>
<feature type="region of interest" description="Disordered" evidence="8">
    <location>
        <begin position="297"/>
        <end position="334"/>
    </location>
</feature>
<dbReference type="SUPFAM" id="SSF103506">
    <property type="entry name" value="Mitochondrial carrier"/>
    <property type="match status" value="1"/>
</dbReference>
<evidence type="ECO:0000256" key="1">
    <source>
        <dbReference type="ARBA" id="ARBA00004141"/>
    </source>
</evidence>
<dbReference type="Pfam" id="PF00153">
    <property type="entry name" value="Mito_carr"/>
    <property type="match status" value="3"/>
</dbReference>
<evidence type="ECO:0008006" key="11">
    <source>
        <dbReference type="Google" id="ProtNLM"/>
    </source>
</evidence>
<reference evidence="9" key="1">
    <citation type="submission" date="2021-01" db="EMBL/GenBank/DDBJ databases">
        <authorList>
            <person name="Corre E."/>
            <person name="Pelletier E."/>
            <person name="Niang G."/>
            <person name="Scheremetjew M."/>
            <person name="Finn R."/>
            <person name="Kale V."/>
            <person name="Holt S."/>
            <person name="Cochrane G."/>
            <person name="Meng A."/>
            <person name="Brown T."/>
            <person name="Cohen L."/>
        </authorList>
    </citation>
    <scope>NUCLEOTIDE SEQUENCE</scope>
    <source>
        <strain evidence="9">GSO104</strain>
    </source>
</reference>
<dbReference type="PROSITE" id="PS50920">
    <property type="entry name" value="SOLCAR"/>
    <property type="match status" value="3"/>
</dbReference>
<feature type="compositionally biased region" description="Polar residues" evidence="8">
    <location>
        <begin position="313"/>
        <end position="326"/>
    </location>
</feature>
<name>A0A6V2HRU9_9STRA</name>
<evidence type="ECO:0000256" key="8">
    <source>
        <dbReference type="SAM" id="MobiDB-lite"/>
    </source>
</evidence>
<comment type="subcellular location">
    <subcellularLocation>
        <location evidence="1">Membrane</location>
        <topology evidence="1">Multi-pass membrane protein</topology>
    </subcellularLocation>
</comment>
<keyword evidence="5 6" id="KW-0472">Membrane</keyword>
<dbReference type="AlphaFoldDB" id="A0A6V2HRU9"/>
<proteinExistence type="inferred from homology"/>
<evidence type="ECO:0000256" key="4">
    <source>
        <dbReference type="ARBA" id="ARBA00022737"/>
    </source>
</evidence>
<evidence type="ECO:0000313" key="9">
    <source>
        <dbReference type="EMBL" id="CAE4620834.1"/>
    </source>
</evidence>
<keyword evidence="3 6" id="KW-0812">Transmembrane</keyword>
<dbReference type="InterPro" id="IPR002067">
    <property type="entry name" value="MCP"/>
</dbReference>
<sequence length="396" mass="43831">MTTAADVAATQSNGGKPKVEKLMGLPIELRNLISGGLAGMVAKSVVAPIDRIKILYQITATPFHLRHVPNVAYSIAQTEGLSALWKGNFATMLRVFPYSGIQFMVFDRCKMYFLGQHELERLRRRNTRPPSTIKGKMDDDFEDEAVALLARRKTDKFGLSPLESLLSGMVAGTLSVIITYPLDLTRAQLAVLKKEKSSNTTRKTKGFVSVLFGNYRNGGIVGLYRGITPTLLGILPYSGIAFTINEQAKREIQHLTKREPTTVERMQCGAVSGLVAQSLTYPLEVTRRRMQTIGVVPTAGNESSTGVLGKLPGQSNPDTVSSLSSPNEKHAKPPTMMRTMRHVMHEQGIKGFFKGVSMNWIKGPIAFSISFTTFDFIQGLMESESEQEKRRPKQYR</sequence>
<feature type="repeat" description="Solcar" evidence="6">
    <location>
        <begin position="260"/>
        <end position="380"/>
    </location>
</feature>
<dbReference type="Gene3D" id="1.50.40.10">
    <property type="entry name" value="Mitochondrial carrier domain"/>
    <property type="match status" value="1"/>
</dbReference>